<feature type="region of interest" description="Disordered" evidence="1">
    <location>
        <begin position="75"/>
        <end position="130"/>
    </location>
</feature>
<organism evidence="2 3">
    <name type="scientific">Canna indica</name>
    <name type="common">Indian-shot</name>
    <dbReference type="NCBI Taxonomy" id="4628"/>
    <lineage>
        <taxon>Eukaryota</taxon>
        <taxon>Viridiplantae</taxon>
        <taxon>Streptophyta</taxon>
        <taxon>Embryophyta</taxon>
        <taxon>Tracheophyta</taxon>
        <taxon>Spermatophyta</taxon>
        <taxon>Magnoliopsida</taxon>
        <taxon>Liliopsida</taxon>
        <taxon>Zingiberales</taxon>
        <taxon>Cannaceae</taxon>
        <taxon>Canna</taxon>
    </lineage>
</organism>
<proteinExistence type="predicted"/>
<evidence type="ECO:0000313" key="2">
    <source>
        <dbReference type="EMBL" id="WOL07531.1"/>
    </source>
</evidence>
<reference evidence="2 3" key="1">
    <citation type="submission" date="2023-10" db="EMBL/GenBank/DDBJ databases">
        <title>Chromosome-scale genome assembly provides insights into flower coloration mechanisms of Canna indica.</title>
        <authorList>
            <person name="Li C."/>
        </authorList>
    </citation>
    <scope>NUCLEOTIDE SEQUENCE [LARGE SCALE GENOMIC DNA]</scope>
    <source>
        <tissue evidence="2">Flower</tissue>
    </source>
</reference>
<sequence>MLNGRASKQCVGIEDDDDEDEAVIVVGSELEEEVEEKDRKKKLQRDLVFPAEDGAASVAESGVDDVGLDLEVDSDEIDQVGGVGMDSTDLGGGDDDVAGALSGEEGLDVGLASEVEQERRGVDSRRRRSG</sequence>
<dbReference type="AlphaFoldDB" id="A0AAQ3QFI1"/>
<name>A0AAQ3QFI1_9LILI</name>
<protein>
    <submittedName>
        <fullName evidence="2">Uncharacterized protein</fullName>
    </submittedName>
</protein>
<accession>A0AAQ3QFI1</accession>
<gene>
    <name evidence="2" type="ORF">Cni_G16275</name>
</gene>
<dbReference type="Proteomes" id="UP001327560">
    <property type="component" value="Chromosome 5"/>
</dbReference>
<dbReference type="EMBL" id="CP136894">
    <property type="protein sequence ID" value="WOL07531.1"/>
    <property type="molecule type" value="Genomic_DNA"/>
</dbReference>
<evidence type="ECO:0000313" key="3">
    <source>
        <dbReference type="Proteomes" id="UP001327560"/>
    </source>
</evidence>
<evidence type="ECO:0000256" key="1">
    <source>
        <dbReference type="SAM" id="MobiDB-lite"/>
    </source>
</evidence>
<keyword evidence="3" id="KW-1185">Reference proteome</keyword>